<evidence type="ECO:0000256" key="7">
    <source>
        <dbReference type="ARBA" id="ARBA00023242"/>
    </source>
</evidence>
<dbReference type="InterPro" id="IPR059009">
    <property type="entry name" value="Znf_C2H2_17_1st"/>
</dbReference>
<keyword evidence="5" id="KW-0805">Transcription regulation</keyword>
<evidence type="ECO:0000256" key="4">
    <source>
        <dbReference type="ARBA" id="ARBA00022833"/>
    </source>
</evidence>
<dbReference type="InterPro" id="IPR051061">
    <property type="entry name" value="Zinc_finger_trans_reg"/>
</dbReference>
<evidence type="ECO:0000256" key="5">
    <source>
        <dbReference type="ARBA" id="ARBA00023015"/>
    </source>
</evidence>
<evidence type="ECO:0000256" key="1">
    <source>
        <dbReference type="ARBA" id="ARBA00004123"/>
    </source>
</evidence>
<name>A0A1L7XWT2_9HELO</name>
<keyword evidence="3" id="KW-0863">Zinc-finger</keyword>
<protein>
    <recommendedName>
        <fullName evidence="8">C2H2-type domain-containing protein</fullName>
    </recommendedName>
</protein>
<evidence type="ECO:0000256" key="2">
    <source>
        <dbReference type="ARBA" id="ARBA00022723"/>
    </source>
</evidence>
<keyword evidence="2" id="KW-0479">Metal-binding</keyword>
<dbReference type="GO" id="GO:0006357">
    <property type="term" value="P:regulation of transcription by RNA polymerase II"/>
    <property type="evidence" value="ECO:0007669"/>
    <property type="project" value="TreeGrafter"/>
</dbReference>
<evidence type="ECO:0000259" key="8">
    <source>
        <dbReference type="SMART" id="SM00355"/>
    </source>
</evidence>
<dbReference type="STRING" id="576137.A0A1L7XWT2"/>
<evidence type="ECO:0000256" key="6">
    <source>
        <dbReference type="ARBA" id="ARBA00023163"/>
    </source>
</evidence>
<evidence type="ECO:0000313" key="10">
    <source>
        <dbReference type="Proteomes" id="UP000184330"/>
    </source>
</evidence>
<evidence type="ECO:0000313" key="9">
    <source>
        <dbReference type="EMBL" id="CZR69522.1"/>
    </source>
</evidence>
<dbReference type="EMBL" id="FJOG01000072">
    <property type="protein sequence ID" value="CZR69522.1"/>
    <property type="molecule type" value="Genomic_DNA"/>
</dbReference>
<proteinExistence type="predicted"/>
<keyword evidence="10" id="KW-1185">Reference proteome</keyword>
<accession>A0A1L7XWT2</accession>
<keyword evidence="6" id="KW-0804">Transcription</keyword>
<evidence type="ECO:0000256" key="3">
    <source>
        <dbReference type="ARBA" id="ARBA00022771"/>
    </source>
</evidence>
<dbReference type="OrthoDB" id="5305647at2759"/>
<dbReference type="Proteomes" id="UP000184330">
    <property type="component" value="Unassembled WGS sequence"/>
</dbReference>
<keyword evidence="7" id="KW-0539">Nucleus</keyword>
<dbReference type="InterPro" id="IPR059095">
    <property type="entry name" value="Znf_C2H2_17_2nd"/>
</dbReference>
<feature type="domain" description="C2H2-type" evidence="8">
    <location>
        <begin position="106"/>
        <end position="132"/>
    </location>
</feature>
<gene>
    <name evidence="9" type="ORF">PAC_19422</name>
</gene>
<dbReference type="Pfam" id="PF26177">
    <property type="entry name" value="zf_C2H2_17_1st"/>
    <property type="match status" value="1"/>
</dbReference>
<dbReference type="GO" id="GO:0005634">
    <property type="term" value="C:nucleus"/>
    <property type="evidence" value="ECO:0007669"/>
    <property type="project" value="UniProtKB-SubCell"/>
</dbReference>
<dbReference type="InterPro" id="IPR013087">
    <property type="entry name" value="Znf_C2H2_type"/>
</dbReference>
<comment type="subcellular location">
    <subcellularLocation>
        <location evidence="1">Nucleus</location>
    </subcellularLocation>
</comment>
<feature type="domain" description="C2H2-type" evidence="8">
    <location>
        <begin position="136"/>
        <end position="162"/>
    </location>
</feature>
<dbReference type="PANTHER" id="PTHR46179">
    <property type="entry name" value="ZINC FINGER PROTEIN"/>
    <property type="match status" value="1"/>
</dbReference>
<dbReference type="SMART" id="SM00355">
    <property type="entry name" value="ZnF_C2H2"/>
    <property type="match status" value="3"/>
</dbReference>
<dbReference type="GO" id="GO:0008270">
    <property type="term" value="F:zinc ion binding"/>
    <property type="evidence" value="ECO:0007669"/>
    <property type="project" value="UniProtKB-KW"/>
</dbReference>
<feature type="domain" description="C2H2-type" evidence="8">
    <location>
        <begin position="167"/>
        <end position="195"/>
    </location>
</feature>
<dbReference type="AlphaFoldDB" id="A0A1L7XWT2"/>
<dbReference type="Gene3D" id="3.30.160.60">
    <property type="entry name" value="Classic Zinc Finger"/>
    <property type="match status" value="1"/>
</dbReference>
<organism evidence="9 10">
    <name type="scientific">Phialocephala subalpina</name>
    <dbReference type="NCBI Taxonomy" id="576137"/>
    <lineage>
        <taxon>Eukaryota</taxon>
        <taxon>Fungi</taxon>
        <taxon>Dikarya</taxon>
        <taxon>Ascomycota</taxon>
        <taxon>Pezizomycotina</taxon>
        <taxon>Leotiomycetes</taxon>
        <taxon>Helotiales</taxon>
        <taxon>Mollisiaceae</taxon>
        <taxon>Phialocephala</taxon>
        <taxon>Phialocephala fortinii species complex</taxon>
    </lineage>
</organism>
<reference evidence="9 10" key="1">
    <citation type="submission" date="2016-03" db="EMBL/GenBank/DDBJ databases">
        <authorList>
            <person name="Ploux O."/>
        </authorList>
    </citation>
    <scope>NUCLEOTIDE SEQUENCE [LARGE SCALE GENOMIC DNA]</scope>
    <source>
        <strain evidence="9 10">UAMH 11012</strain>
    </source>
</reference>
<dbReference type="PANTHER" id="PTHR46179:SF13">
    <property type="entry name" value="C2H2-TYPE DOMAIN-CONTAINING PROTEIN"/>
    <property type="match status" value="1"/>
</dbReference>
<dbReference type="Pfam" id="PF26176">
    <property type="entry name" value="zf_C2H2_17_2"/>
    <property type="match status" value="1"/>
</dbReference>
<keyword evidence="4" id="KW-0862">Zinc</keyword>
<sequence length="283" mass="31096">MASSLLMGPSSIAGSGLTVQWIASSVQPLASEECSFLVATDLGSYFADQTTNQLNATYGINANYSIFDGAGVSPSIEPTQKLTCMEKSTFNTYPEPLEHNVAEKQLRCKYPDCPEGREFFTESALRKHEDKHKKPYICSVPACNHRRFGDKGGLERHKREVHGPKTYRCPITSCKGHTKGFARKYNLFEHQKRCHPGQLSHAAVAVIRTSDSQINTASEGMEETRDGDEDASSPEMMVMADSGASDGGGLRGKLKELYRMRAELDRDIEILEKAAGIPGDKSP</sequence>